<feature type="region of interest" description="Disordered" evidence="1">
    <location>
        <begin position="46"/>
        <end position="66"/>
    </location>
</feature>
<dbReference type="AlphaFoldDB" id="A0A9D4HU94"/>
<accession>A0A9D4HU94</accession>
<gene>
    <name evidence="2" type="ORF">DPMN_039677</name>
</gene>
<comment type="caution">
    <text evidence="2">The sequence shown here is derived from an EMBL/GenBank/DDBJ whole genome shotgun (WGS) entry which is preliminary data.</text>
</comment>
<sequence length="66" mass="7300">MAEDMKNLWTLRAPITSENNSTMLTFTALTYTTSPLHKDPTEALITRDHSDLGNMQTTSAASLKKS</sequence>
<proteinExistence type="predicted"/>
<name>A0A9D4HU94_DREPO</name>
<feature type="compositionally biased region" description="Polar residues" evidence="1">
    <location>
        <begin position="53"/>
        <end position="66"/>
    </location>
</feature>
<evidence type="ECO:0000256" key="1">
    <source>
        <dbReference type="SAM" id="MobiDB-lite"/>
    </source>
</evidence>
<reference evidence="2" key="1">
    <citation type="journal article" date="2019" name="bioRxiv">
        <title>The Genome of the Zebra Mussel, Dreissena polymorpha: A Resource for Invasive Species Research.</title>
        <authorList>
            <person name="McCartney M.A."/>
            <person name="Auch B."/>
            <person name="Kono T."/>
            <person name="Mallez S."/>
            <person name="Zhang Y."/>
            <person name="Obille A."/>
            <person name="Becker A."/>
            <person name="Abrahante J.E."/>
            <person name="Garbe J."/>
            <person name="Badalamenti J.P."/>
            <person name="Herman A."/>
            <person name="Mangelson H."/>
            <person name="Liachko I."/>
            <person name="Sullivan S."/>
            <person name="Sone E.D."/>
            <person name="Koren S."/>
            <person name="Silverstein K.A.T."/>
            <person name="Beckman K.B."/>
            <person name="Gohl D.M."/>
        </authorList>
    </citation>
    <scope>NUCLEOTIDE SEQUENCE</scope>
    <source>
        <strain evidence="2">Duluth1</strain>
        <tissue evidence="2">Whole animal</tissue>
    </source>
</reference>
<organism evidence="2 3">
    <name type="scientific">Dreissena polymorpha</name>
    <name type="common">Zebra mussel</name>
    <name type="synonym">Mytilus polymorpha</name>
    <dbReference type="NCBI Taxonomy" id="45954"/>
    <lineage>
        <taxon>Eukaryota</taxon>
        <taxon>Metazoa</taxon>
        <taxon>Spiralia</taxon>
        <taxon>Lophotrochozoa</taxon>
        <taxon>Mollusca</taxon>
        <taxon>Bivalvia</taxon>
        <taxon>Autobranchia</taxon>
        <taxon>Heteroconchia</taxon>
        <taxon>Euheterodonta</taxon>
        <taxon>Imparidentia</taxon>
        <taxon>Neoheterodontei</taxon>
        <taxon>Myida</taxon>
        <taxon>Dreissenoidea</taxon>
        <taxon>Dreissenidae</taxon>
        <taxon>Dreissena</taxon>
    </lineage>
</organism>
<evidence type="ECO:0000313" key="2">
    <source>
        <dbReference type="EMBL" id="KAH3733252.1"/>
    </source>
</evidence>
<evidence type="ECO:0000313" key="3">
    <source>
        <dbReference type="Proteomes" id="UP000828390"/>
    </source>
</evidence>
<dbReference type="Proteomes" id="UP000828390">
    <property type="component" value="Unassembled WGS sequence"/>
</dbReference>
<protein>
    <submittedName>
        <fullName evidence="2">Uncharacterized protein</fullName>
    </submittedName>
</protein>
<keyword evidence="3" id="KW-1185">Reference proteome</keyword>
<dbReference type="EMBL" id="JAIWYP010000011">
    <property type="protein sequence ID" value="KAH3733252.1"/>
    <property type="molecule type" value="Genomic_DNA"/>
</dbReference>
<reference evidence="2" key="2">
    <citation type="submission" date="2020-11" db="EMBL/GenBank/DDBJ databases">
        <authorList>
            <person name="McCartney M.A."/>
            <person name="Auch B."/>
            <person name="Kono T."/>
            <person name="Mallez S."/>
            <person name="Becker A."/>
            <person name="Gohl D.M."/>
            <person name="Silverstein K.A.T."/>
            <person name="Koren S."/>
            <person name="Bechman K.B."/>
            <person name="Herman A."/>
            <person name="Abrahante J.E."/>
            <person name="Garbe J."/>
        </authorList>
    </citation>
    <scope>NUCLEOTIDE SEQUENCE</scope>
    <source>
        <strain evidence="2">Duluth1</strain>
        <tissue evidence="2">Whole animal</tissue>
    </source>
</reference>